<name>A0A976UAQ5_9CAUD</name>
<dbReference type="KEGG" id="vg:80544979"/>
<reference evidence="1 2" key="1">
    <citation type="submission" date="2022-05" db="EMBL/GenBank/DDBJ databases">
        <title>Diverse viruses of marine archaea discovered using metagenomics.</title>
        <authorList>
            <person name="Zhou Y."/>
        </authorList>
    </citation>
    <scope>NUCLEOTIDE SEQUENCE [LARGE SCALE GENOMIC DNA]</scope>
    <source>
        <strain evidence="1">YSH_922147</strain>
    </source>
</reference>
<dbReference type="Proteomes" id="UP001156973">
    <property type="component" value="Segment"/>
</dbReference>
<proteinExistence type="predicted"/>
<sequence length="31" mass="3593">MKLKSNVGPEHLIFLLTKGMMGDPNHERKRD</sequence>
<accession>A0A976UAQ5</accession>
<organism evidence="1 2">
    <name type="scientific">Nitrososphaeria virus YSH_922147</name>
    <dbReference type="NCBI Taxonomy" id="3071323"/>
    <lineage>
        <taxon>Viruses</taxon>
        <taxon>Duplodnaviria</taxon>
        <taxon>Heunggongvirae</taxon>
        <taxon>Uroviricota</taxon>
        <taxon>Caudoviricetes</taxon>
        <taxon>Juravirales</taxon>
        <taxon>Yangangviridae</taxon>
        <taxon>Mathaucavirus</taxon>
        <taxon>Mathaucavirus yangshanense</taxon>
    </lineage>
</organism>
<protein>
    <submittedName>
        <fullName evidence="1">Uncharacterized protein</fullName>
    </submittedName>
</protein>
<dbReference type="EMBL" id="ON649701">
    <property type="protein sequence ID" value="UVF62428.1"/>
    <property type="molecule type" value="Genomic_DNA"/>
</dbReference>
<evidence type="ECO:0000313" key="1">
    <source>
        <dbReference type="EMBL" id="UVF62428.1"/>
    </source>
</evidence>
<keyword evidence="2" id="KW-1185">Reference proteome</keyword>
<evidence type="ECO:0000313" key="2">
    <source>
        <dbReference type="Proteomes" id="UP001156973"/>
    </source>
</evidence>